<dbReference type="Gene3D" id="3.40.1410.10">
    <property type="entry name" value="Chorismate lyase-like"/>
    <property type="match status" value="1"/>
</dbReference>
<evidence type="ECO:0000256" key="2">
    <source>
        <dbReference type="ARBA" id="ARBA00023125"/>
    </source>
</evidence>
<dbReference type="SMART" id="SM00345">
    <property type="entry name" value="HTH_GNTR"/>
    <property type="match status" value="1"/>
</dbReference>
<dbReference type="SUPFAM" id="SSF46785">
    <property type="entry name" value="Winged helix' DNA-binding domain"/>
    <property type="match status" value="1"/>
</dbReference>
<dbReference type="SMART" id="SM00866">
    <property type="entry name" value="UTRA"/>
    <property type="match status" value="1"/>
</dbReference>
<dbReference type="AlphaFoldDB" id="Q2LEU7"/>
<dbReference type="GO" id="GO:0003700">
    <property type="term" value="F:DNA-binding transcription factor activity"/>
    <property type="evidence" value="ECO:0007669"/>
    <property type="project" value="InterPro"/>
</dbReference>
<evidence type="ECO:0000256" key="1">
    <source>
        <dbReference type="ARBA" id="ARBA00023015"/>
    </source>
</evidence>
<dbReference type="PANTHER" id="PTHR44846">
    <property type="entry name" value="MANNOSYL-D-GLYCERATE TRANSPORT/METABOLISM SYSTEM REPRESSOR MNGR-RELATED"/>
    <property type="match status" value="1"/>
</dbReference>
<evidence type="ECO:0000313" key="5">
    <source>
        <dbReference type="EMBL" id="ABC67368.1"/>
    </source>
</evidence>
<dbReference type="RefSeq" id="WP_011475430.1">
    <property type="nucleotide sequence ID" value="NC_007927.1"/>
</dbReference>
<dbReference type="Pfam" id="PF07702">
    <property type="entry name" value="UTRA"/>
    <property type="match status" value="1"/>
</dbReference>
<feature type="domain" description="HTH gntR-type" evidence="4">
    <location>
        <begin position="8"/>
        <end position="76"/>
    </location>
</feature>
<dbReference type="EMBL" id="DQ322650">
    <property type="protein sequence ID" value="ABC67368.1"/>
    <property type="molecule type" value="Genomic_DNA"/>
</dbReference>
<dbReference type="PROSITE" id="PS50949">
    <property type="entry name" value="HTH_GNTR"/>
    <property type="match status" value="1"/>
</dbReference>
<dbReference type="SUPFAM" id="SSF64288">
    <property type="entry name" value="Chorismate lyase-like"/>
    <property type="match status" value="1"/>
</dbReference>
<reference evidence="5" key="1">
    <citation type="journal article" date="2006" name="Appl. Environ. Microbiol.">
        <title>Diversity of telomere palindromic sequences and replication genes among Streptomyces linear plasmids.</title>
        <authorList>
            <person name="Zhang R."/>
            <person name="Yang Y."/>
            <person name="Fang P."/>
            <person name="Jiang C."/>
            <person name="Xu L."/>
            <person name="Zhu Y."/>
            <person name="Shen M."/>
            <person name="Xia H."/>
            <person name="Zhao J."/>
            <person name="Chen T."/>
            <person name="Qin Z."/>
        </authorList>
    </citation>
    <scope>NUCLEOTIDE SEQUENCE</scope>
    <source>
        <strain evidence="5">44414</strain>
        <plasmid evidence="5">pRL2</plasmid>
    </source>
</reference>
<dbReference type="Gene3D" id="1.10.10.10">
    <property type="entry name" value="Winged helix-like DNA-binding domain superfamily/Winged helix DNA-binding domain"/>
    <property type="match status" value="1"/>
</dbReference>
<dbReference type="PANTHER" id="PTHR44846:SF17">
    <property type="entry name" value="GNTR-FAMILY TRANSCRIPTIONAL REGULATOR"/>
    <property type="match status" value="1"/>
</dbReference>
<proteinExistence type="predicted"/>
<dbReference type="InterPro" id="IPR050679">
    <property type="entry name" value="Bact_HTH_transcr_reg"/>
</dbReference>
<dbReference type="InterPro" id="IPR036390">
    <property type="entry name" value="WH_DNA-bd_sf"/>
</dbReference>
<gene>
    <name evidence="5" type="ORF">pRL2.5c</name>
</gene>
<dbReference type="InterPro" id="IPR011663">
    <property type="entry name" value="UTRA"/>
</dbReference>
<keyword evidence="3" id="KW-0804">Transcription</keyword>
<keyword evidence="5" id="KW-0614">Plasmid</keyword>
<accession>Q2LEU7</accession>
<dbReference type="CDD" id="cd07377">
    <property type="entry name" value="WHTH_GntR"/>
    <property type="match status" value="1"/>
</dbReference>
<dbReference type="InterPro" id="IPR000524">
    <property type="entry name" value="Tscrpt_reg_HTH_GntR"/>
</dbReference>
<keyword evidence="2" id="KW-0238">DNA-binding</keyword>
<evidence type="ECO:0000259" key="4">
    <source>
        <dbReference type="PROSITE" id="PS50949"/>
    </source>
</evidence>
<dbReference type="InterPro" id="IPR028978">
    <property type="entry name" value="Chorismate_lyase_/UTRA_dom_sf"/>
</dbReference>
<organism evidence="5">
    <name type="scientific">Streptomyces sp. 44414</name>
    <dbReference type="NCBI Taxonomy" id="364103"/>
    <lineage>
        <taxon>Bacteria</taxon>
        <taxon>Bacillati</taxon>
        <taxon>Actinomycetota</taxon>
        <taxon>Actinomycetes</taxon>
        <taxon>Kitasatosporales</taxon>
        <taxon>Streptomycetaceae</taxon>
        <taxon>Streptomyces</taxon>
    </lineage>
</organism>
<evidence type="ECO:0000256" key="3">
    <source>
        <dbReference type="ARBA" id="ARBA00023163"/>
    </source>
</evidence>
<protein>
    <submittedName>
        <fullName evidence="5">PRL2-5</fullName>
    </submittedName>
</protein>
<dbReference type="InterPro" id="IPR036388">
    <property type="entry name" value="WH-like_DNA-bd_sf"/>
</dbReference>
<sequence>MSPRIERTPPYMQVVQHFKQQILSGELKDGDRLPAVRQIAEDWNLAHATAAKVLATLRGDNLAVSMPGIGTIVQKVHRGAADRALRMLTTGKIYAPDEYAVITAAGLAPAPAHVAELLGIEEGAQAVRRERVTHDQTGPVSASVSWFAAEMAELAPALLSTERIRGGTPSAIEAATGRRTHVVDERKTVGTANEEQAQALGIEVGSPVLIGRNTYRDAEGEPIEVGESVAGPNRWFFNRYEVTGD</sequence>
<geneLocation type="plasmid" evidence="5">
    <name>pRL2</name>
</geneLocation>
<keyword evidence="1" id="KW-0805">Transcription regulation</keyword>
<dbReference type="GO" id="GO:0045892">
    <property type="term" value="P:negative regulation of DNA-templated transcription"/>
    <property type="evidence" value="ECO:0007669"/>
    <property type="project" value="TreeGrafter"/>
</dbReference>
<dbReference type="Pfam" id="PF00392">
    <property type="entry name" value="GntR"/>
    <property type="match status" value="1"/>
</dbReference>
<name>Q2LEU7_9ACTN</name>
<dbReference type="GO" id="GO:0003677">
    <property type="term" value="F:DNA binding"/>
    <property type="evidence" value="ECO:0007669"/>
    <property type="project" value="UniProtKB-KW"/>
</dbReference>